<evidence type="ECO:0000313" key="1">
    <source>
        <dbReference type="EMBL" id="KIL77165.1"/>
    </source>
</evidence>
<protein>
    <submittedName>
        <fullName evidence="1">Uncharacterized protein</fullName>
    </submittedName>
</protein>
<evidence type="ECO:0000313" key="2">
    <source>
        <dbReference type="Proteomes" id="UP000031982"/>
    </source>
</evidence>
<reference evidence="1 2" key="1">
    <citation type="submission" date="2015-01" db="EMBL/GenBank/DDBJ databases">
        <title>Genome Assembly of Bacillus badius MTCC 1458.</title>
        <authorList>
            <person name="Verma A."/>
            <person name="Khatri I."/>
            <person name="Mual P."/>
            <person name="Subramanian S."/>
            <person name="Krishnamurthi S."/>
        </authorList>
    </citation>
    <scope>NUCLEOTIDE SEQUENCE [LARGE SCALE GENOMIC DNA]</scope>
    <source>
        <strain evidence="1 2">MTCC 1458</strain>
    </source>
</reference>
<proteinExistence type="predicted"/>
<gene>
    <name evidence="1" type="ORF">SD77_1770</name>
</gene>
<sequence>MTKKLPPGHLWLGGSPSQLFLAAIINSLPSLQYLPAGAR</sequence>
<name>A0ABR5AQY7_BACBA</name>
<dbReference type="EMBL" id="JXLP01000017">
    <property type="protein sequence ID" value="KIL77165.1"/>
    <property type="molecule type" value="Genomic_DNA"/>
</dbReference>
<keyword evidence="2" id="KW-1185">Reference proteome</keyword>
<dbReference type="Proteomes" id="UP000031982">
    <property type="component" value="Unassembled WGS sequence"/>
</dbReference>
<organism evidence="1 2">
    <name type="scientific">Bacillus badius</name>
    <dbReference type="NCBI Taxonomy" id="1455"/>
    <lineage>
        <taxon>Bacteria</taxon>
        <taxon>Bacillati</taxon>
        <taxon>Bacillota</taxon>
        <taxon>Bacilli</taxon>
        <taxon>Bacillales</taxon>
        <taxon>Bacillaceae</taxon>
        <taxon>Pseudobacillus</taxon>
    </lineage>
</organism>
<accession>A0ABR5AQY7</accession>
<comment type="caution">
    <text evidence="1">The sequence shown here is derived from an EMBL/GenBank/DDBJ whole genome shotgun (WGS) entry which is preliminary data.</text>
</comment>